<keyword evidence="5" id="KW-0378">Hydrolase</keyword>
<proteinExistence type="inferred from homology"/>
<sequence>MELGTRDRTGTPGTPGRTGTLGRRAFGALAGTSALGLALGGSGVGGAAGTSAGTRGPVPTGPPPGRPAADGVRHRVDVDRHSLLVDGRRLVLSAGETHPFRLPSPSLWRDVLEKTRAYGGTAVVAVLDRHQLWAGPGHDDLTGVRDLGLFLRLAAGAGLYVVLRPVPRPGADAEAWLSRVHAVAARHLYTRGTGTVLLYRTGVTAPEETARLRERLRADGLDLPLVHDGSPLAWGEVRGAADPAAVRRGRLDRLGAGPVVHTVAAFFGGTSWGWLPGPPAPGPVYDPTAPLDEARRPTERMAPVHQFGHLLRHVPDLARLEEAPGGGAGDDRLRVRRLANPDTGARFHLLANDSAEEVTSTVPLDGRKVPVTLPAGDARLLASGLPLGAGMKLAYATVQPMAVLSAGRQDIAVFAGRAGETAHVVLDCPSEPWPSRLDEEAAWAYDQGRLHVTAPLAAGRPVRVRVRGADSRRPLLLVLADDAASLRLWPYETPSGALLVQGPELLREAVVDGATLRLTGDTVDECPLEVWAPRGVTGVTWNGRPVRTTAGRAGSLRALHPLPGVREPELPALDDWRRRAENPESAPDHDDARWTVADRRTSASSTPVPGEQPVLFAEEYGFWHGDVWYRGRLLGAAGLEWVSLAHRAGPRGLVMAWLDGEPLGVHHTEGAGITTARFALPGKLRERLLAAPGTPVLAVLVRRTRDPEEGPGGADGRTAGGLVSAAFGGVSPEVRWRVRGQSAPDPVRGPLNTGGLYGEREGWHLPGHDDGGWEPVAAPRAEPRQGVAWYRTVFRLDVPPEVDASPALVLDGVSGSRVQVFLNGWNLGEYGEDGRGLVLPGGVLRTRAAANTLALAVLSDGSAAAAPGSARLVPRGVAAGGVPVTRVPAPGRSGA</sequence>
<organism evidence="11 12">
    <name type="scientific">Streptomyces tagetis</name>
    <dbReference type="NCBI Taxonomy" id="2820809"/>
    <lineage>
        <taxon>Bacteria</taxon>
        <taxon>Bacillati</taxon>
        <taxon>Actinomycetota</taxon>
        <taxon>Actinomycetes</taxon>
        <taxon>Kitasatosporales</taxon>
        <taxon>Streptomycetaceae</taxon>
        <taxon>Streptomyces</taxon>
    </lineage>
</organism>
<dbReference type="InterPro" id="IPR001944">
    <property type="entry name" value="Glycoside_Hdrlase_35"/>
</dbReference>
<evidence type="ECO:0000259" key="10">
    <source>
        <dbReference type="SMART" id="SM01029"/>
    </source>
</evidence>
<dbReference type="Pfam" id="PF13363">
    <property type="entry name" value="BetaGal_dom3"/>
    <property type="match status" value="1"/>
</dbReference>
<dbReference type="Pfam" id="PF13364">
    <property type="entry name" value="BetaGal_ABD2"/>
    <property type="match status" value="2"/>
</dbReference>
<dbReference type="SUPFAM" id="SSF117100">
    <property type="entry name" value="Beta-galactosidase LacA, domain 3"/>
    <property type="match status" value="1"/>
</dbReference>
<dbReference type="Gene3D" id="2.60.120.260">
    <property type="entry name" value="Galactose-binding domain-like"/>
    <property type="match status" value="2"/>
</dbReference>
<evidence type="ECO:0000256" key="6">
    <source>
        <dbReference type="ARBA" id="ARBA00023180"/>
    </source>
</evidence>
<feature type="compositionally biased region" description="Low complexity" evidence="9">
    <location>
        <begin position="10"/>
        <end position="22"/>
    </location>
</feature>
<dbReference type="SUPFAM" id="SSF51445">
    <property type="entry name" value="(Trans)glycosidases"/>
    <property type="match status" value="1"/>
</dbReference>
<dbReference type="InterPro" id="IPR025972">
    <property type="entry name" value="BetaGal_dom3"/>
</dbReference>
<reference evidence="11" key="1">
    <citation type="submission" date="2021-04" db="EMBL/GenBank/DDBJ databases">
        <title>Genome seq and assembly of Streptomyces sp. RG38.</title>
        <authorList>
            <person name="Chhetri G."/>
        </authorList>
    </citation>
    <scope>NUCLEOTIDE SEQUENCE</scope>
    <source>
        <strain evidence="11">RG38</strain>
    </source>
</reference>
<dbReference type="InterPro" id="IPR031330">
    <property type="entry name" value="Gly_Hdrlase_35_cat"/>
</dbReference>
<evidence type="ECO:0000256" key="2">
    <source>
        <dbReference type="ARBA" id="ARBA00009809"/>
    </source>
</evidence>
<dbReference type="GO" id="GO:0004565">
    <property type="term" value="F:beta-galactosidase activity"/>
    <property type="evidence" value="ECO:0007669"/>
    <property type="project" value="UniProtKB-EC"/>
</dbReference>
<evidence type="ECO:0000256" key="9">
    <source>
        <dbReference type="SAM" id="MobiDB-lite"/>
    </source>
</evidence>
<evidence type="ECO:0000313" key="11">
    <source>
        <dbReference type="EMBL" id="MBQ0830208.1"/>
    </source>
</evidence>
<dbReference type="EC" id="3.2.1.23" evidence="3"/>
<accession>A0A940XGY2</accession>
<feature type="region of interest" description="Disordered" evidence="9">
    <location>
        <begin position="43"/>
        <end position="71"/>
    </location>
</feature>
<dbReference type="InterPro" id="IPR025300">
    <property type="entry name" value="BetaGal_jelly_roll_dom"/>
</dbReference>
<dbReference type="InterPro" id="IPR018954">
    <property type="entry name" value="Betagal_dom2"/>
</dbReference>
<evidence type="ECO:0000313" key="12">
    <source>
        <dbReference type="Proteomes" id="UP000677875"/>
    </source>
</evidence>
<evidence type="ECO:0000256" key="7">
    <source>
        <dbReference type="ARBA" id="ARBA00023295"/>
    </source>
</evidence>
<dbReference type="EMBL" id="JAGPNL010000009">
    <property type="protein sequence ID" value="MBQ0830208.1"/>
    <property type="molecule type" value="Genomic_DNA"/>
</dbReference>
<evidence type="ECO:0000256" key="8">
    <source>
        <dbReference type="RuleBase" id="RU003679"/>
    </source>
</evidence>
<gene>
    <name evidence="11" type="ORF">J5Y05_27530</name>
</gene>
<dbReference type="PANTHER" id="PTHR23421">
    <property type="entry name" value="BETA-GALACTOSIDASE RELATED"/>
    <property type="match status" value="1"/>
</dbReference>
<feature type="compositionally biased region" description="Low complexity" evidence="9">
    <location>
        <begin position="49"/>
        <end position="58"/>
    </location>
</feature>
<dbReference type="Pfam" id="PF01301">
    <property type="entry name" value="Glyco_hydro_35"/>
    <property type="match status" value="1"/>
</dbReference>
<keyword evidence="4" id="KW-0732">Signal</keyword>
<dbReference type="Gene3D" id="3.20.20.80">
    <property type="entry name" value="Glycosidases"/>
    <property type="match status" value="1"/>
</dbReference>
<dbReference type="AlphaFoldDB" id="A0A940XGY2"/>
<dbReference type="InterPro" id="IPR008979">
    <property type="entry name" value="Galactose-bd-like_sf"/>
</dbReference>
<keyword evidence="6" id="KW-0325">Glycoprotein</keyword>
<dbReference type="InterPro" id="IPR037110">
    <property type="entry name" value="Betagal_dom2_sf"/>
</dbReference>
<name>A0A940XGY2_9ACTN</name>
<dbReference type="Proteomes" id="UP000677875">
    <property type="component" value="Unassembled WGS sequence"/>
</dbReference>
<dbReference type="SUPFAM" id="SSF49785">
    <property type="entry name" value="Galactose-binding domain-like"/>
    <property type="match status" value="2"/>
</dbReference>
<protein>
    <recommendedName>
        <fullName evidence="3">beta-galactosidase</fullName>
        <ecNumber evidence="3">3.2.1.23</ecNumber>
    </recommendedName>
</protein>
<dbReference type="Gene3D" id="2.60.390.10">
    <property type="entry name" value="Beta-galactosidase, domain 3"/>
    <property type="match status" value="1"/>
</dbReference>
<dbReference type="Gene3D" id="2.102.20.10">
    <property type="entry name" value="Beta-galactosidase, domain 2"/>
    <property type="match status" value="1"/>
</dbReference>
<comment type="caution">
    <text evidence="11">The sequence shown here is derived from an EMBL/GenBank/DDBJ whole genome shotgun (WGS) entry which is preliminary data.</text>
</comment>
<evidence type="ECO:0000256" key="4">
    <source>
        <dbReference type="ARBA" id="ARBA00022729"/>
    </source>
</evidence>
<comment type="catalytic activity">
    <reaction evidence="1">
        <text>Hydrolysis of terminal non-reducing beta-D-galactose residues in beta-D-galactosides.</text>
        <dbReference type="EC" id="3.2.1.23"/>
    </reaction>
</comment>
<evidence type="ECO:0000256" key="3">
    <source>
        <dbReference type="ARBA" id="ARBA00012756"/>
    </source>
</evidence>
<dbReference type="GO" id="GO:0005975">
    <property type="term" value="P:carbohydrate metabolic process"/>
    <property type="evidence" value="ECO:0007669"/>
    <property type="project" value="InterPro"/>
</dbReference>
<feature type="domain" description="Beta-galactosidase" evidence="10">
    <location>
        <begin position="314"/>
        <end position="488"/>
    </location>
</feature>
<comment type="similarity">
    <text evidence="2 8">Belongs to the glycosyl hydrolase 35 family.</text>
</comment>
<dbReference type="InterPro" id="IPR017853">
    <property type="entry name" value="GH"/>
</dbReference>
<dbReference type="RefSeq" id="WP_210875851.1">
    <property type="nucleotide sequence ID" value="NZ_JAGPNL010000009.1"/>
</dbReference>
<keyword evidence="12" id="KW-1185">Reference proteome</keyword>
<dbReference type="InterPro" id="IPR036833">
    <property type="entry name" value="BetaGal_dom3_sf"/>
</dbReference>
<dbReference type="SUPFAM" id="SSF51011">
    <property type="entry name" value="Glycosyl hydrolase domain"/>
    <property type="match status" value="1"/>
</dbReference>
<feature type="region of interest" description="Disordered" evidence="9">
    <location>
        <begin position="1"/>
        <end position="22"/>
    </location>
</feature>
<feature type="compositionally biased region" description="Basic and acidic residues" evidence="9">
    <location>
        <begin position="581"/>
        <end position="601"/>
    </location>
</feature>
<keyword evidence="7" id="KW-0326">Glycosidase</keyword>
<dbReference type="SMART" id="SM01029">
    <property type="entry name" value="BetaGal_dom2"/>
    <property type="match status" value="1"/>
</dbReference>
<feature type="region of interest" description="Disordered" evidence="9">
    <location>
        <begin position="581"/>
        <end position="610"/>
    </location>
</feature>
<evidence type="ECO:0000256" key="1">
    <source>
        <dbReference type="ARBA" id="ARBA00001412"/>
    </source>
</evidence>
<evidence type="ECO:0000256" key="5">
    <source>
        <dbReference type="ARBA" id="ARBA00022801"/>
    </source>
</evidence>